<protein>
    <submittedName>
        <fullName evidence="1">Uncharacterized protein</fullName>
    </submittedName>
</protein>
<evidence type="ECO:0000313" key="1">
    <source>
        <dbReference type="EMBL" id="KKN49680.1"/>
    </source>
</evidence>
<organism evidence="1">
    <name type="scientific">marine sediment metagenome</name>
    <dbReference type="NCBI Taxonomy" id="412755"/>
    <lineage>
        <taxon>unclassified sequences</taxon>
        <taxon>metagenomes</taxon>
        <taxon>ecological metagenomes</taxon>
    </lineage>
</organism>
<sequence length="44" mass="5221">MKYINIHGYEESNIKSKDWLGLISEIAGNKKKFKKIDKIKELRI</sequence>
<accession>A0A0F9QZA5</accession>
<comment type="caution">
    <text evidence="1">The sequence shown here is derived from an EMBL/GenBank/DDBJ whole genome shotgun (WGS) entry which is preliminary data.</text>
</comment>
<dbReference type="AlphaFoldDB" id="A0A0F9QZA5"/>
<reference evidence="1" key="1">
    <citation type="journal article" date="2015" name="Nature">
        <title>Complex archaea that bridge the gap between prokaryotes and eukaryotes.</title>
        <authorList>
            <person name="Spang A."/>
            <person name="Saw J.H."/>
            <person name="Jorgensen S.L."/>
            <person name="Zaremba-Niedzwiedzka K."/>
            <person name="Martijn J."/>
            <person name="Lind A.E."/>
            <person name="van Eijk R."/>
            <person name="Schleper C."/>
            <person name="Guy L."/>
            <person name="Ettema T.J."/>
        </authorList>
    </citation>
    <scope>NUCLEOTIDE SEQUENCE</scope>
</reference>
<proteinExistence type="predicted"/>
<gene>
    <name evidence="1" type="ORF">LCGC14_0640490</name>
</gene>
<name>A0A0F9QZA5_9ZZZZ</name>
<dbReference type="EMBL" id="LAZR01001156">
    <property type="protein sequence ID" value="KKN49680.1"/>
    <property type="molecule type" value="Genomic_DNA"/>
</dbReference>